<evidence type="ECO:0000313" key="3">
    <source>
        <dbReference type="Proteomes" id="UP000286287"/>
    </source>
</evidence>
<dbReference type="EMBL" id="QYUJ01000014">
    <property type="protein sequence ID" value="RJF72705.1"/>
    <property type="molecule type" value="Genomic_DNA"/>
</dbReference>
<feature type="transmembrane region" description="Helical" evidence="1">
    <location>
        <begin position="38"/>
        <end position="60"/>
    </location>
</feature>
<evidence type="ECO:0000313" key="2">
    <source>
        <dbReference type="EMBL" id="RJF72705.1"/>
    </source>
</evidence>
<sequence length="61" mass="6703">MDFHDMNLTAPLALVCLLVAVVTWMVKRTDGQRPLRRVSAVSLLLGVALLVLTFLLSLTIP</sequence>
<dbReference type="AlphaFoldDB" id="A0A418V9A9"/>
<protein>
    <submittedName>
        <fullName evidence="2">Uncharacterized protein</fullName>
    </submittedName>
</protein>
<keyword evidence="1" id="KW-0472">Membrane</keyword>
<accession>A0A418V9A9</accession>
<reference evidence="2 3" key="1">
    <citation type="submission" date="2018-09" db="EMBL/GenBank/DDBJ databases">
        <authorList>
            <person name="Zhu H."/>
        </authorList>
    </citation>
    <scope>NUCLEOTIDE SEQUENCE [LARGE SCALE GENOMIC DNA]</scope>
    <source>
        <strain evidence="2 3">K2S05-167</strain>
    </source>
</reference>
<keyword evidence="3" id="KW-1185">Reference proteome</keyword>
<evidence type="ECO:0000256" key="1">
    <source>
        <dbReference type="SAM" id="Phobius"/>
    </source>
</evidence>
<keyword evidence="1" id="KW-0812">Transmembrane</keyword>
<name>A0A418V9A9_9DEIO</name>
<feature type="transmembrane region" description="Helical" evidence="1">
    <location>
        <begin position="6"/>
        <end position="26"/>
    </location>
</feature>
<proteinExistence type="predicted"/>
<organism evidence="2 3">
    <name type="scientific">Deinococcus cavernae</name>
    <dbReference type="NCBI Taxonomy" id="2320857"/>
    <lineage>
        <taxon>Bacteria</taxon>
        <taxon>Thermotogati</taxon>
        <taxon>Deinococcota</taxon>
        <taxon>Deinococci</taxon>
        <taxon>Deinococcales</taxon>
        <taxon>Deinococcaceae</taxon>
        <taxon>Deinococcus</taxon>
    </lineage>
</organism>
<comment type="caution">
    <text evidence="2">The sequence shown here is derived from an EMBL/GenBank/DDBJ whole genome shotgun (WGS) entry which is preliminary data.</text>
</comment>
<dbReference type="RefSeq" id="WP_119765103.1">
    <property type="nucleotide sequence ID" value="NZ_QYUJ01000014.1"/>
</dbReference>
<keyword evidence="1" id="KW-1133">Transmembrane helix</keyword>
<dbReference type="Proteomes" id="UP000286287">
    <property type="component" value="Unassembled WGS sequence"/>
</dbReference>
<gene>
    <name evidence="2" type="ORF">D3875_15325</name>
</gene>